<accession>A0A8H7XRW1</accession>
<sequence>MSVRSSEIRLCVNTNTEIAGRRSIDPLTFNLPTEIVSEIFALTLWCPAPLSYSTFAPAQQEKGNGAALKLGAVCLAWREIAWATPQLWTNFYLHIDIDSHCNDNSTHNTSFQLANAWFARSGHLPLSLQIHVPLKSLPRILASVAGHSSFALLSSLITRYSSRWRELDIWCPDWFLATLFPTVVRAVSDINTTILDTLRIHAVYDPYHPTRAVFSGYAAMEPAPRHVSISGGTLRFVDVHVNWQNATRVDMEGVELAGCVYILTHALGLEDVKFNRVSVNETDVGMVSVEGQIHTTLSFLTSLHLDFTSSFLPSHNPLDDLLSVITAPALSRISLSFGILRPRALLPAIALIRRSGSAISSLAISRKYAGSRDNERNNDEHAQLLALLRATPGLRYLDVGVKFGFGEPHPQARLIGLLVGEEDKVDGGEEKRELELPYLEMVHIGVGRIRRVSDVSLFDWTTVPRLIGSLRMNGRTHLRISWIRNGVASDVMRAVPYWDRETVVRVMELQRWYGSSRPGGDGYGENDWIELDTKDTKGEVDLFEASVDFYGLRG</sequence>
<comment type="caution">
    <text evidence="1">The sequence shown here is derived from an EMBL/GenBank/DDBJ whole genome shotgun (WGS) entry which is preliminary data.</text>
</comment>
<gene>
    <name evidence="1" type="ORF">JR316_010512</name>
</gene>
<dbReference type="OrthoDB" id="3038587at2759"/>
<reference evidence="1" key="1">
    <citation type="submission" date="2021-02" db="EMBL/GenBank/DDBJ databases">
        <title>Psilocybe cubensis genome.</title>
        <authorList>
            <person name="Mckernan K.J."/>
            <person name="Crawford S."/>
            <person name="Trippe A."/>
            <person name="Kane L.T."/>
            <person name="Mclaughlin S."/>
        </authorList>
    </citation>
    <scope>NUCLEOTIDE SEQUENCE [LARGE SCALE GENOMIC DNA]</scope>
    <source>
        <strain evidence="1">MGC-MH-2018</strain>
    </source>
</reference>
<proteinExistence type="predicted"/>
<protein>
    <recommendedName>
        <fullName evidence="2">F-box domain-containing protein</fullName>
    </recommendedName>
</protein>
<dbReference type="AlphaFoldDB" id="A0A8H7XRW1"/>
<organism evidence="1">
    <name type="scientific">Psilocybe cubensis</name>
    <name type="common">Psychedelic mushroom</name>
    <name type="synonym">Stropharia cubensis</name>
    <dbReference type="NCBI Taxonomy" id="181762"/>
    <lineage>
        <taxon>Eukaryota</taxon>
        <taxon>Fungi</taxon>
        <taxon>Dikarya</taxon>
        <taxon>Basidiomycota</taxon>
        <taxon>Agaricomycotina</taxon>
        <taxon>Agaricomycetes</taxon>
        <taxon>Agaricomycetidae</taxon>
        <taxon>Agaricales</taxon>
        <taxon>Agaricineae</taxon>
        <taxon>Strophariaceae</taxon>
        <taxon>Psilocybe</taxon>
    </lineage>
</organism>
<evidence type="ECO:0008006" key="2">
    <source>
        <dbReference type="Google" id="ProtNLM"/>
    </source>
</evidence>
<dbReference type="EMBL" id="JAFIQS010000011">
    <property type="protein sequence ID" value="KAG5164866.1"/>
    <property type="molecule type" value="Genomic_DNA"/>
</dbReference>
<name>A0A8H7XRW1_PSICU</name>
<evidence type="ECO:0000313" key="1">
    <source>
        <dbReference type="EMBL" id="KAG5164866.1"/>
    </source>
</evidence>